<keyword evidence="2" id="KW-1185">Reference proteome</keyword>
<protein>
    <submittedName>
        <fullName evidence="1">Uncharacterized protein</fullName>
    </submittedName>
</protein>
<dbReference type="RefSeq" id="WP_289561140.1">
    <property type="nucleotide sequence ID" value="NZ_JAUDEO010000058.1"/>
</dbReference>
<dbReference type="Proteomes" id="UP001529423">
    <property type="component" value="Unassembled WGS sequence"/>
</dbReference>
<organism evidence="1 2">
    <name type="scientific">Limosilactobacillus panis</name>
    <dbReference type="NCBI Taxonomy" id="47493"/>
    <lineage>
        <taxon>Bacteria</taxon>
        <taxon>Bacillati</taxon>
        <taxon>Bacillota</taxon>
        <taxon>Bacilli</taxon>
        <taxon>Lactobacillales</taxon>
        <taxon>Lactobacillaceae</taxon>
        <taxon>Limosilactobacillus</taxon>
    </lineage>
</organism>
<accession>A0ABT7VP89</accession>
<evidence type="ECO:0000313" key="1">
    <source>
        <dbReference type="EMBL" id="MDM8334543.1"/>
    </source>
</evidence>
<dbReference type="EMBL" id="JAUDEO010000058">
    <property type="protein sequence ID" value="MDM8334543.1"/>
    <property type="molecule type" value="Genomic_DNA"/>
</dbReference>
<reference evidence="1" key="1">
    <citation type="submission" date="2023-06" db="EMBL/GenBank/DDBJ databases">
        <title>Identification and characterization of horizontal gene transfer across gut microbiota members of farm animals based on homology search.</title>
        <authorList>
            <person name="Schwarzerova J."/>
            <person name="Nykrynova M."/>
            <person name="Jureckova K."/>
            <person name="Cejkova D."/>
            <person name="Rychlik I."/>
        </authorList>
    </citation>
    <scope>NUCLEOTIDE SEQUENCE</scope>
    <source>
        <strain evidence="1">105_WCHN</strain>
    </source>
</reference>
<proteinExistence type="predicted"/>
<gene>
    <name evidence="1" type="ORF">QUW46_08180</name>
</gene>
<name>A0ABT7VP89_9LACO</name>
<reference evidence="1" key="2">
    <citation type="submission" date="2023-06" db="EMBL/GenBank/DDBJ databases">
        <authorList>
            <person name="Zeman M."/>
            <person name="Kubasova T."/>
            <person name="Jahodarova E."/>
            <person name="Nykrynova M."/>
            <person name="Rychlik I."/>
        </authorList>
    </citation>
    <scope>NUCLEOTIDE SEQUENCE</scope>
    <source>
        <strain evidence="1">105_WCHN</strain>
    </source>
</reference>
<sequence length="202" mass="22968">MEKMKQTDLRAQLALARQQGILIEIHNLPGDDYFNVGFVVAMDPTFCLVISIDWDGKINGLIVIRISSIISIARHTDYLMTVSEKTKVAHTHGYFDLWHVQQFIDDHPTFSQGDLLNNVLNDSYTNHLPVVIGTDQYKGADDFTGVIADRDRIKLTLHYFNEHDLSSLWTYDILLAKIDYVRVRGTQAATGRQILDDLFAGE</sequence>
<comment type="caution">
    <text evidence="1">The sequence shown here is derived from an EMBL/GenBank/DDBJ whole genome shotgun (WGS) entry which is preliminary data.</text>
</comment>
<evidence type="ECO:0000313" key="2">
    <source>
        <dbReference type="Proteomes" id="UP001529423"/>
    </source>
</evidence>